<dbReference type="SUPFAM" id="SSF56300">
    <property type="entry name" value="Metallo-dependent phosphatases"/>
    <property type="match status" value="1"/>
</dbReference>
<dbReference type="InterPro" id="IPR004843">
    <property type="entry name" value="Calcineurin-like_PHP"/>
</dbReference>
<evidence type="ECO:0000256" key="1">
    <source>
        <dbReference type="ARBA" id="ARBA00010555"/>
    </source>
</evidence>
<dbReference type="GO" id="GO:0004527">
    <property type="term" value="F:exonuclease activity"/>
    <property type="evidence" value="ECO:0007669"/>
    <property type="project" value="UniProtKB-KW"/>
</dbReference>
<keyword evidence="5 8" id="KW-0378">Hydrolase</keyword>
<dbReference type="InterPro" id="IPR041796">
    <property type="entry name" value="Mre11_N"/>
</dbReference>
<dbReference type="Pfam" id="PF00149">
    <property type="entry name" value="Metallophos"/>
    <property type="match status" value="1"/>
</dbReference>
<dbReference type="Pfam" id="PF12320">
    <property type="entry name" value="SbcD_C"/>
    <property type="match status" value="1"/>
</dbReference>
<keyword evidence="8" id="KW-0235">DNA replication</keyword>
<comment type="caution">
    <text evidence="11">The sequence shown here is derived from an EMBL/GenBank/DDBJ whole genome shotgun (WGS) entry which is preliminary data.</text>
</comment>
<accession>A0ABS2PVN6</accession>
<organism evidence="11 12">
    <name type="scientific">Scopulibacillus daqui</name>
    <dbReference type="NCBI Taxonomy" id="1469162"/>
    <lineage>
        <taxon>Bacteria</taxon>
        <taxon>Bacillati</taxon>
        <taxon>Bacillota</taxon>
        <taxon>Bacilli</taxon>
        <taxon>Bacillales</taxon>
        <taxon>Sporolactobacillaceae</taxon>
        <taxon>Scopulibacillus</taxon>
    </lineage>
</organism>
<evidence type="ECO:0000256" key="8">
    <source>
        <dbReference type="RuleBase" id="RU363069"/>
    </source>
</evidence>
<evidence type="ECO:0000256" key="4">
    <source>
        <dbReference type="ARBA" id="ARBA00022722"/>
    </source>
</evidence>
<feature type="domain" description="Calcineurin-like phosphoesterase" evidence="9">
    <location>
        <begin position="1"/>
        <end position="224"/>
    </location>
</feature>
<gene>
    <name evidence="8" type="primary">sbcD</name>
    <name evidence="11" type="ORF">JOD45_000132</name>
</gene>
<dbReference type="CDD" id="cd00840">
    <property type="entry name" value="MPP_Mre11_N"/>
    <property type="match status" value="1"/>
</dbReference>
<keyword evidence="6 8" id="KW-0269">Exonuclease</keyword>
<keyword evidence="7 8" id="KW-0233">DNA recombination</keyword>
<evidence type="ECO:0000259" key="10">
    <source>
        <dbReference type="Pfam" id="PF12320"/>
    </source>
</evidence>
<evidence type="ECO:0000256" key="5">
    <source>
        <dbReference type="ARBA" id="ARBA00022801"/>
    </source>
</evidence>
<name>A0ABS2PVN6_9BACL</name>
<comment type="function">
    <text evidence="8">SbcCD cleaves DNA hairpin structures. These structures can inhibit DNA replication and are intermediates in certain DNA recombination reactions. The complex acts as a 3'-&gt;5' double strand exonuclease that can open hairpins. It also has a 5' single-strand endonuclease activity.</text>
</comment>
<proteinExistence type="inferred from homology"/>
<protein>
    <recommendedName>
        <fullName evidence="3 8">Nuclease SbcCD subunit D</fullName>
    </recommendedName>
</protein>
<evidence type="ECO:0000256" key="2">
    <source>
        <dbReference type="ARBA" id="ARBA00011322"/>
    </source>
</evidence>
<dbReference type="InterPro" id="IPR004593">
    <property type="entry name" value="SbcD"/>
</dbReference>
<comment type="subunit">
    <text evidence="2 8">Heterodimer of SbcC and SbcD.</text>
</comment>
<dbReference type="PANTHER" id="PTHR30337">
    <property type="entry name" value="COMPONENT OF ATP-DEPENDENT DSDNA EXONUCLEASE"/>
    <property type="match status" value="1"/>
</dbReference>
<evidence type="ECO:0000256" key="7">
    <source>
        <dbReference type="ARBA" id="ARBA00023172"/>
    </source>
</evidence>
<dbReference type="Gene3D" id="3.60.21.10">
    <property type="match status" value="1"/>
</dbReference>
<evidence type="ECO:0000256" key="3">
    <source>
        <dbReference type="ARBA" id="ARBA00013365"/>
    </source>
</evidence>
<dbReference type="InterPro" id="IPR029052">
    <property type="entry name" value="Metallo-depent_PP-like"/>
</dbReference>
<evidence type="ECO:0000313" key="11">
    <source>
        <dbReference type="EMBL" id="MBM7643941.1"/>
    </source>
</evidence>
<feature type="domain" description="Nuclease SbcCD subunit D C-terminal" evidence="10">
    <location>
        <begin position="276"/>
        <end position="364"/>
    </location>
</feature>
<evidence type="ECO:0000259" key="9">
    <source>
        <dbReference type="Pfam" id="PF00149"/>
    </source>
</evidence>
<evidence type="ECO:0000313" key="12">
    <source>
        <dbReference type="Proteomes" id="UP000808914"/>
    </source>
</evidence>
<reference evidence="11 12" key="1">
    <citation type="submission" date="2021-01" db="EMBL/GenBank/DDBJ databases">
        <title>Genomic Encyclopedia of Type Strains, Phase IV (KMG-IV): sequencing the most valuable type-strain genomes for metagenomic binning, comparative biology and taxonomic classification.</title>
        <authorList>
            <person name="Goeker M."/>
        </authorList>
    </citation>
    <scope>NUCLEOTIDE SEQUENCE [LARGE SCALE GENOMIC DNA]</scope>
    <source>
        <strain evidence="11 12">DSM 28236</strain>
    </source>
</reference>
<sequence length="400" mass="44885">MRCLHTADWHLGRTLEGRSRQAEQEAVMDEICRIAEEENIDAVLMAGDAFDTVNPPAASEALFYETIHRLSNNGMRPVIIISGNHDSPDRLQASGPLASEQGITLVGKPIARPLRIPVPRADLDMIVSAIPYPSESRLNEVLSVMNEEKDIQAAYDQRLAQLFIEHAKAFSRDTVNIMMSHLFIAGSRESDSERPIQVGGAYTVSPKSLPKEAQYIALGHLHRPQTIHRAPAPARYSGSPLAYSFSEANQPKSVTVIDIEPQKPASIQEIYLSAGRPLVKWRARHGLSEVHHWLEEGRDANAWIDLEIHLKEALSIQDIQKLRKKHQGLIHIKPVYLLEEEEEAKKQVSDLPIDELFTRFYGRQTNGAQPEDELVQLFLDLINEGEEDASEKEAELHAAY</sequence>
<keyword evidence="4 8" id="KW-0540">Nuclease</keyword>
<dbReference type="PANTHER" id="PTHR30337:SF0">
    <property type="entry name" value="NUCLEASE SBCCD SUBUNIT D"/>
    <property type="match status" value="1"/>
</dbReference>
<dbReference type="InterPro" id="IPR026843">
    <property type="entry name" value="SbcD_C"/>
</dbReference>
<dbReference type="InterPro" id="IPR050535">
    <property type="entry name" value="DNA_Repair-Maintenance_Comp"/>
</dbReference>
<dbReference type="RefSeq" id="WP_205001890.1">
    <property type="nucleotide sequence ID" value="NZ_JAFBER010000001.1"/>
</dbReference>
<dbReference type="NCBIfam" id="TIGR00619">
    <property type="entry name" value="sbcd"/>
    <property type="match status" value="1"/>
</dbReference>
<evidence type="ECO:0000256" key="6">
    <source>
        <dbReference type="ARBA" id="ARBA00022839"/>
    </source>
</evidence>
<comment type="similarity">
    <text evidence="1 8">Belongs to the SbcD family.</text>
</comment>
<keyword evidence="8" id="KW-0255">Endonuclease</keyword>
<dbReference type="Proteomes" id="UP000808914">
    <property type="component" value="Unassembled WGS sequence"/>
</dbReference>
<keyword evidence="12" id="KW-1185">Reference proteome</keyword>
<dbReference type="EMBL" id="JAFBER010000001">
    <property type="protein sequence ID" value="MBM7643941.1"/>
    <property type="molecule type" value="Genomic_DNA"/>
</dbReference>